<reference evidence="2 3" key="1">
    <citation type="submission" date="2014-07" db="EMBL/GenBank/DDBJ databases">
        <title>Genome Sequence of Rhodococcus opacus Strain R7, a Biodegrader of Mono- and Polycyclic Aromatic Hydrocarbons.</title>
        <authorList>
            <person name="Di Gennaro P."/>
            <person name="Zampolli J."/>
            <person name="Presti I."/>
            <person name="Cappelletti M."/>
            <person name="D'Ursi P."/>
            <person name="Orro A."/>
            <person name="Mezzelani A."/>
            <person name="Milanesi L."/>
        </authorList>
    </citation>
    <scope>NUCLEOTIDE SEQUENCE [LARGE SCALE GENOMIC DNA]</scope>
    <source>
        <strain evidence="2 3">R7</strain>
    </source>
</reference>
<dbReference type="InterPro" id="IPR043714">
    <property type="entry name" value="DUF5655"/>
</dbReference>
<dbReference type="Pfam" id="PF18899">
    <property type="entry name" value="DUF5655"/>
    <property type="match status" value="1"/>
</dbReference>
<name>A0A076EXI6_RHOOP</name>
<dbReference type="eggNOG" id="ENOG5033BY0">
    <property type="taxonomic scope" value="Bacteria"/>
</dbReference>
<dbReference type="Proteomes" id="UP000028488">
    <property type="component" value="Chromosome"/>
</dbReference>
<evidence type="ECO:0000313" key="3">
    <source>
        <dbReference type="Proteomes" id="UP000028488"/>
    </source>
</evidence>
<feature type="domain" description="DUF5655" evidence="1">
    <location>
        <begin position="5"/>
        <end position="112"/>
    </location>
</feature>
<sequence length="120" mass="13535">MSAAIDEYLAGKDPDATERLLQFRDLVLACGEVDERVHRTEIAWARTRVFAAAFIYSSRLEIALDLRRRVHHPQLREAFPTTKTVITHRLTITSDDQLDDTLAALLAEAYDTVGPGTRAR</sequence>
<dbReference type="EMBL" id="CP008947">
    <property type="protein sequence ID" value="AII09947.1"/>
    <property type="molecule type" value="Genomic_DNA"/>
</dbReference>
<evidence type="ECO:0000313" key="2">
    <source>
        <dbReference type="EMBL" id="AII09947.1"/>
    </source>
</evidence>
<dbReference type="AlphaFoldDB" id="A0A076EXI6"/>
<gene>
    <name evidence="2" type="ORF">EP51_37030</name>
</gene>
<dbReference type="RefSeq" id="WP_112299505.1">
    <property type="nucleotide sequence ID" value="NZ_CP008947.1"/>
</dbReference>
<proteinExistence type="predicted"/>
<protein>
    <recommendedName>
        <fullName evidence="1">DUF5655 domain-containing protein</fullName>
    </recommendedName>
</protein>
<organism evidence="2 3">
    <name type="scientific">Rhodococcus opacus</name>
    <name type="common">Nocardia opaca</name>
    <dbReference type="NCBI Taxonomy" id="37919"/>
    <lineage>
        <taxon>Bacteria</taxon>
        <taxon>Bacillati</taxon>
        <taxon>Actinomycetota</taxon>
        <taxon>Actinomycetes</taxon>
        <taxon>Mycobacteriales</taxon>
        <taxon>Nocardiaceae</taxon>
        <taxon>Rhodococcus</taxon>
    </lineage>
</organism>
<accession>A0A076EXI6</accession>
<evidence type="ECO:0000259" key="1">
    <source>
        <dbReference type="Pfam" id="PF18899"/>
    </source>
</evidence>